<reference evidence="1" key="1">
    <citation type="submission" date="2023-11" db="EMBL/GenBank/DDBJ databases">
        <authorList>
            <person name="De Vega J J."/>
            <person name="De Vega J J."/>
        </authorList>
    </citation>
    <scope>NUCLEOTIDE SEQUENCE</scope>
</reference>
<evidence type="ECO:0000313" key="2">
    <source>
        <dbReference type="Proteomes" id="UP001295794"/>
    </source>
</evidence>
<protein>
    <submittedName>
        <fullName evidence="1">Uncharacterized protein</fullName>
    </submittedName>
</protein>
<organism evidence="1 2">
    <name type="scientific">Mycena citricolor</name>
    <dbReference type="NCBI Taxonomy" id="2018698"/>
    <lineage>
        <taxon>Eukaryota</taxon>
        <taxon>Fungi</taxon>
        <taxon>Dikarya</taxon>
        <taxon>Basidiomycota</taxon>
        <taxon>Agaricomycotina</taxon>
        <taxon>Agaricomycetes</taxon>
        <taxon>Agaricomycetidae</taxon>
        <taxon>Agaricales</taxon>
        <taxon>Marasmiineae</taxon>
        <taxon>Mycenaceae</taxon>
        <taxon>Mycena</taxon>
    </lineage>
</organism>
<comment type="caution">
    <text evidence="1">The sequence shown here is derived from an EMBL/GenBank/DDBJ whole genome shotgun (WGS) entry which is preliminary data.</text>
</comment>
<dbReference type="Gene3D" id="3.80.10.10">
    <property type="entry name" value="Ribonuclease Inhibitor"/>
    <property type="match status" value="1"/>
</dbReference>
<proteinExistence type="predicted"/>
<dbReference type="InterPro" id="IPR032675">
    <property type="entry name" value="LRR_dom_sf"/>
</dbReference>
<sequence>MPFLAFEDVIDNIVDELFLDKVDDDGVWDDTRLPKNFLALALVCRAFVNPVRRNLYRDLHVEGVERFLLLTGQLRFCPHLAKFVRSADLYSTCSQTRLLDGYQTHFSVTAAWEPRSLSATAFRWFLEACPQLTIVRLYGGDMVWALSVQSPPTVKLTEVHLTGCRQCENCMGSLQRGWLKNIVAFPCLKELDISELSIGGEGAEDIAFALPARSSLCTGLSISNINKPVVCDGLSALFRSMSGLRELVLDGLAPMRRGQLKKCLDLLANTLELLTITDYHSQEGRPRHWEDSTIASLHRLKILSLNGVPVTPSILDKLPSRIEHLRVSRLSVIALPVPVVGAWLRRDHFPLKDVLKKLEMIGELRANSAARGRPAAPGQVDELAHLCDRMGIEWIHRRERHC</sequence>
<gene>
    <name evidence="1" type="ORF">MYCIT1_LOCUS26126</name>
</gene>
<dbReference type="EMBL" id="CAVNYO010000419">
    <property type="protein sequence ID" value="CAK5277248.1"/>
    <property type="molecule type" value="Genomic_DNA"/>
</dbReference>
<name>A0AAD2HLX9_9AGAR</name>
<evidence type="ECO:0000313" key="1">
    <source>
        <dbReference type="EMBL" id="CAK5277248.1"/>
    </source>
</evidence>
<dbReference type="SUPFAM" id="SSF52047">
    <property type="entry name" value="RNI-like"/>
    <property type="match status" value="1"/>
</dbReference>
<keyword evidence="2" id="KW-1185">Reference proteome</keyword>
<dbReference type="Proteomes" id="UP001295794">
    <property type="component" value="Unassembled WGS sequence"/>
</dbReference>
<dbReference type="AlphaFoldDB" id="A0AAD2HLX9"/>
<accession>A0AAD2HLX9</accession>